<protein>
    <submittedName>
        <fullName evidence="1">Uncharacterized protein</fullName>
    </submittedName>
</protein>
<dbReference type="HOGENOM" id="CLU_2428401_0_0_1"/>
<accession>A7F707</accession>
<organism evidence="1 2">
    <name type="scientific">Sclerotinia sclerotiorum (strain ATCC 18683 / 1980 / Ss-1)</name>
    <name type="common">White mold</name>
    <name type="synonym">Whetzelinia sclerotiorum</name>
    <dbReference type="NCBI Taxonomy" id="665079"/>
    <lineage>
        <taxon>Eukaryota</taxon>
        <taxon>Fungi</taxon>
        <taxon>Dikarya</taxon>
        <taxon>Ascomycota</taxon>
        <taxon>Pezizomycotina</taxon>
        <taxon>Leotiomycetes</taxon>
        <taxon>Helotiales</taxon>
        <taxon>Sclerotiniaceae</taxon>
        <taxon>Sclerotinia</taxon>
    </lineage>
</organism>
<dbReference type="InParanoid" id="A7F707"/>
<keyword evidence="2" id="KW-1185">Reference proteome</keyword>
<proteinExistence type="predicted"/>
<dbReference type="GeneID" id="5481591"/>
<dbReference type="Proteomes" id="UP000001312">
    <property type="component" value="Unassembled WGS sequence"/>
</dbReference>
<gene>
    <name evidence="1" type="ORF">SS1G_13387</name>
</gene>
<name>A7F707_SCLS1</name>
<dbReference type="EMBL" id="CH476645">
    <property type="protein sequence ID" value="EDN98528.1"/>
    <property type="molecule type" value="Genomic_DNA"/>
</dbReference>
<dbReference type="AlphaFoldDB" id="A7F707"/>
<evidence type="ECO:0000313" key="2">
    <source>
        <dbReference type="Proteomes" id="UP000001312"/>
    </source>
</evidence>
<dbReference type="KEGG" id="ssl:SS1G_13387"/>
<sequence>MYGDFSQFEIVAAGSSPTRFICKFGNVIPRKEAAWCLLFAIFSLRQNFDSCFPRISPHAVAARQTWFLIDTDTVHAEPVRMNIWSSKKGMR</sequence>
<reference evidence="2" key="1">
    <citation type="journal article" date="2011" name="PLoS Genet.">
        <title>Genomic analysis of the necrotrophic fungal pathogens Sclerotinia sclerotiorum and Botrytis cinerea.</title>
        <authorList>
            <person name="Amselem J."/>
            <person name="Cuomo C.A."/>
            <person name="van Kan J.A."/>
            <person name="Viaud M."/>
            <person name="Benito E.P."/>
            <person name="Couloux A."/>
            <person name="Coutinho P.M."/>
            <person name="de Vries R.P."/>
            <person name="Dyer P.S."/>
            <person name="Fillinger S."/>
            <person name="Fournier E."/>
            <person name="Gout L."/>
            <person name="Hahn M."/>
            <person name="Kohn L."/>
            <person name="Lapalu N."/>
            <person name="Plummer K.M."/>
            <person name="Pradier J.M."/>
            <person name="Quevillon E."/>
            <person name="Sharon A."/>
            <person name="Simon A."/>
            <person name="ten Have A."/>
            <person name="Tudzynski B."/>
            <person name="Tudzynski P."/>
            <person name="Wincker P."/>
            <person name="Andrew M."/>
            <person name="Anthouard V."/>
            <person name="Beever R.E."/>
            <person name="Beffa R."/>
            <person name="Benoit I."/>
            <person name="Bouzid O."/>
            <person name="Brault B."/>
            <person name="Chen Z."/>
            <person name="Choquer M."/>
            <person name="Collemare J."/>
            <person name="Cotton P."/>
            <person name="Danchin E.G."/>
            <person name="Da Silva C."/>
            <person name="Gautier A."/>
            <person name="Giraud C."/>
            <person name="Giraud T."/>
            <person name="Gonzalez C."/>
            <person name="Grossetete S."/>
            <person name="Guldener U."/>
            <person name="Henrissat B."/>
            <person name="Howlett B.J."/>
            <person name="Kodira C."/>
            <person name="Kretschmer M."/>
            <person name="Lappartient A."/>
            <person name="Leroch M."/>
            <person name="Levis C."/>
            <person name="Mauceli E."/>
            <person name="Neuveglise C."/>
            <person name="Oeser B."/>
            <person name="Pearson M."/>
            <person name="Poulain J."/>
            <person name="Poussereau N."/>
            <person name="Quesneville H."/>
            <person name="Rascle C."/>
            <person name="Schumacher J."/>
            <person name="Segurens B."/>
            <person name="Sexton A."/>
            <person name="Silva E."/>
            <person name="Sirven C."/>
            <person name="Soanes D.M."/>
            <person name="Talbot N.J."/>
            <person name="Templeton M."/>
            <person name="Yandava C."/>
            <person name="Yarden O."/>
            <person name="Zeng Q."/>
            <person name="Rollins J.A."/>
            <person name="Lebrun M.H."/>
            <person name="Dickman M."/>
        </authorList>
    </citation>
    <scope>NUCLEOTIDE SEQUENCE [LARGE SCALE GENOMIC DNA]</scope>
    <source>
        <strain evidence="2">ATCC 18683 / 1980 / Ss-1</strain>
    </source>
</reference>
<evidence type="ECO:0000313" key="1">
    <source>
        <dbReference type="EMBL" id="EDN98528.1"/>
    </source>
</evidence>
<dbReference type="RefSeq" id="XP_001585503.1">
    <property type="nucleotide sequence ID" value="XM_001585453.1"/>
</dbReference>